<dbReference type="InterPro" id="IPR014782">
    <property type="entry name" value="Peptidase_M1_dom"/>
</dbReference>
<evidence type="ECO:0000256" key="6">
    <source>
        <dbReference type="ARBA" id="ARBA00022801"/>
    </source>
</evidence>
<dbReference type="Proteomes" id="UP000444721">
    <property type="component" value="Unassembled WGS sequence"/>
</dbReference>
<dbReference type="InterPro" id="IPR027268">
    <property type="entry name" value="Peptidase_M4/M1_CTD_sf"/>
</dbReference>
<feature type="binding site" evidence="11">
    <location>
        <position position="341"/>
    </location>
    <ligand>
        <name>Zn(2+)</name>
        <dbReference type="ChEBI" id="CHEBI:29105"/>
        <note>catalytic</note>
    </ligand>
</feature>
<organism evidence="13 14">
    <name type="scientific">Naegleria fowleri</name>
    <name type="common">Brain eating amoeba</name>
    <dbReference type="NCBI Taxonomy" id="5763"/>
    <lineage>
        <taxon>Eukaryota</taxon>
        <taxon>Discoba</taxon>
        <taxon>Heterolobosea</taxon>
        <taxon>Tetramitia</taxon>
        <taxon>Eutetramitia</taxon>
        <taxon>Vahlkampfiidae</taxon>
        <taxon>Naegleria</taxon>
    </lineage>
</organism>
<dbReference type="FunFam" id="3.30.2010.30:FF:000001">
    <property type="entry name" value="Leukotriene A(4) hydrolase"/>
    <property type="match status" value="1"/>
</dbReference>
<dbReference type="PRINTS" id="PR00756">
    <property type="entry name" value="ALADIPTASE"/>
</dbReference>
<comment type="cofactor">
    <cofactor evidence="11">
        <name>Zn(2+)</name>
        <dbReference type="ChEBI" id="CHEBI:29105"/>
    </cofactor>
    <text evidence="11">Binds 1 zinc ion per subunit.</text>
</comment>
<feature type="binding site" evidence="11">
    <location>
        <position position="337"/>
    </location>
    <ligand>
        <name>Zn(2+)</name>
        <dbReference type="ChEBI" id="CHEBI:29105"/>
        <note>catalytic</note>
    </ligand>
</feature>
<dbReference type="InterPro" id="IPR045357">
    <property type="entry name" value="Aminopeptidase_N-like_N"/>
</dbReference>
<evidence type="ECO:0000256" key="9">
    <source>
        <dbReference type="PIRSR" id="PIRSR634015-1"/>
    </source>
</evidence>
<dbReference type="InterPro" id="IPR038502">
    <property type="entry name" value="M1_LTA-4_hydro/amino_C_sf"/>
</dbReference>
<evidence type="ECO:0000259" key="12">
    <source>
        <dbReference type="SMART" id="SM01263"/>
    </source>
</evidence>
<dbReference type="SUPFAM" id="SSF55486">
    <property type="entry name" value="Metalloproteases ('zincins'), catalytic domain"/>
    <property type="match status" value="1"/>
</dbReference>
<evidence type="ECO:0000256" key="10">
    <source>
        <dbReference type="PIRSR" id="PIRSR634015-2"/>
    </source>
</evidence>
<keyword evidence="4" id="KW-0645">Protease</keyword>
<keyword evidence="5 11" id="KW-0479">Metal-binding</keyword>
<evidence type="ECO:0000256" key="7">
    <source>
        <dbReference type="ARBA" id="ARBA00022833"/>
    </source>
</evidence>
<evidence type="ECO:0000256" key="2">
    <source>
        <dbReference type="ARBA" id="ARBA00010136"/>
    </source>
</evidence>
<feature type="binding site" evidence="10">
    <location>
        <begin position="179"/>
        <end position="181"/>
    </location>
    <ligand>
        <name>a peptide</name>
        <dbReference type="ChEBI" id="CHEBI:60466"/>
    </ligand>
</feature>
<feature type="binding site" evidence="10">
    <location>
        <begin position="604"/>
        <end position="606"/>
    </location>
    <ligand>
        <name>a peptide</name>
        <dbReference type="ChEBI" id="CHEBI:60466"/>
    </ligand>
</feature>
<comment type="subcellular location">
    <subcellularLocation>
        <location evidence="1">Cytoplasm</location>
    </subcellularLocation>
</comment>
<keyword evidence="7 11" id="KW-0862">Zinc</keyword>
<dbReference type="GO" id="GO:0070006">
    <property type="term" value="F:metalloaminopeptidase activity"/>
    <property type="evidence" value="ECO:0007669"/>
    <property type="project" value="UniProtKB-ARBA"/>
</dbReference>
<keyword evidence="3" id="KW-0963">Cytoplasm</keyword>
<evidence type="ECO:0000256" key="4">
    <source>
        <dbReference type="ARBA" id="ARBA00022670"/>
    </source>
</evidence>
<accession>A0A6A5BNS5</accession>
<feature type="active site" description="Proton donor" evidence="9">
    <location>
        <position position="427"/>
    </location>
</feature>
<evidence type="ECO:0000256" key="3">
    <source>
        <dbReference type="ARBA" id="ARBA00022490"/>
    </source>
</evidence>
<dbReference type="VEuPathDB" id="AmoebaDB:NfTy_067410"/>
<dbReference type="GeneID" id="68112812"/>
<dbReference type="InterPro" id="IPR015211">
    <property type="entry name" value="Peptidase_M1_C"/>
</dbReference>
<evidence type="ECO:0000256" key="11">
    <source>
        <dbReference type="PIRSR" id="PIRSR634015-3"/>
    </source>
</evidence>
<dbReference type="RefSeq" id="XP_044560313.1">
    <property type="nucleotide sequence ID" value="XM_044709135.1"/>
</dbReference>
<dbReference type="Gene3D" id="3.30.2010.30">
    <property type="match status" value="1"/>
</dbReference>
<dbReference type="SMART" id="SM01263">
    <property type="entry name" value="Leuk-A4-hydro_C"/>
    <property type="match status" value="1"/>
</dbReference>
<evidence type="ECO:0000256" key="1">
    <source>
        <dbReference type="ARBA" id="ARBA00004496"/>
    </source>
</evidence>
<dbReference type="InterPro" id="IPR001930">
    <property type="entry name" value="Peptidase_M1"/>
</dbReference>
<feature type="active site" description="Proton acceptor" evidence="9">
    <location>
        <position position="338"/>
    </location>
</feature>
<evidence type="ECO:0000313" key="13">
    <source>
        <dbReference type="EMBL" id="KAF0975600.1"/>
    </source>
</evidence>
<reference evidence="13 14" key="1">
    <citation type="journal article" date="2019" name="Sci. Rep.">
        <title>Nanopore sequencing improves the draft genome of the human pathogenic amoeba Naegleria fowleri.</title>
        <authorList>
            <person name="Liechti N."/>
            <person name="Schurch N."/>
            <person name="Bruggmann R."/>
            <person name="Wittwer M."/>
        </authorList>
    </citation>
    <scope>NUCLEOTIDE SEQUENCE [LARGE SCALE GENOMIC DNA]</scope>
    <source>
        <strain evidence="13 14">ATCC 30894</strain>
    </source>
</reference>
<dbReference type="EMBL" id="VFQX01000044">
    <property type="protein sequence ID" value="KAF0975600.1"/>
    <property type="molecule type" value="Genomic_DNA"/>
</dbReference>
<dbReference type="Pfam" id="PF17900">
    <property type="entry name" value="Peptidase_M1_N"/>
    <property type="match status" value="1"/>
</dbReference>
<feature type="binding site" evidence="11">
    <location>
        <position position="360"/>
    </location>
    <ligand>
        <name>Zn(2+)</name>
        <dbReference type="ChEBI" id="CHEBI:29105"/>
        <note>catalytic</note>
    </ligand>
</feature>
<dbReference type="OMA" id="CTALQWM"/>
<dbReference type="Pfam" id="PF09127">
    <property type="entry name" value="Leuk-A4-hydro_C"/>
    <property type="match status" value="1"/>
</dbReference>
<dbReference type="VEuPathDB" id="AmoebaDB:NF0023630"/>
<dbReference type="InterPro" id="IPR034015">
    <property type="entry name" value="M1_LTA4H"/>
</dbReference>
<dbReference type="InterPro" id="IPR042097">
    <property type="entry name" value="Aminopeptidase_N-like_N_sf"/>
</dbReference>
<dbReference type="FunFam" id="1.10.390.10:FF:000003">
    <property type="entry name" value="Leukotriene A(4) hydrolase"/>
    <property type="match status" value="1"/>
</dbReference>
<sequence length="657" mass="75597">MSSSSSSSGFCPTFPQLSPHDKQSFGNNHLVATRHYYLDLSTDFKNKILIGYVDITCEALVEKPSELVLDARNLNIVQTKFLYKKHHKHHEESVNEQQQQEMEVSFQQFSKKEVSEKGYPAVFGQPLVINLGASERIDLKKGDLFVVRVFYETTQESEAIQWLNPEQTLGKKHPYLFTQCQAIHARSFLPCQDTPSNKITYSATIRTEKPLVAAMSAIKQWEDDTSHINIYHFQQNVPIPSYLIALVVGALESKQIGPRSTLYCEEEALEKAAEEFSQTEDFIKAAEEFLPPYAWGKYDLVVLPGSYPFGGMENSNLTFLTPTLLAGDKSLANVVAHEIAHSWSGNYTTNATWEEFWLNEGFTVFIERRILARLNGEEYAKFHAQIGYASLTASINHYKEINQTQFTKMIPKLDNIDPDDAFSSVPYEKGFNFLYYLADQIVGDISRFEKFLYHYFTLFAQKTVTSQQMKECFLDFFSDVEKTKEIDWDAWFYIEGDVIVKNNFENSLSVAANELCKRWVEAGEDASSFSKSDIAGWTSTQLSYFLDILLENEKPLNIQKLDEIYDLSKYTNSEIRNGWQLLALKHKYSPIKSQVVDFITSQGRMKFVRPLYRELFKFDKELAVSTFLEHKNFYHAVARKMIEKDLQLDRPNAAVKQ</sequence>
<dbReference type="Gene3D" id="1.10.390.10">
    <property type="entry name" value="Neutral Protease Domain 2"/>
    <property type="match status" value="1"/>
</dbReference>
<dbReference type="OrthoDB" id="79562at2759"/>
<dbReference type="CDD" id="cd09599">
    <property type="entry name" value="M1_LTA4H"/>
    <property type="match status" value="1"/>
</dbReference>
<comment type="similarity">
    <text evidence="2">Belongs to the peptidase M1 family.</text>
</comment>
<gene>
    <name evidence="13" type="ORF">FDP41_005594</name>
</gene>
<keyword evidence="14" id="KW-1185">Reference proteome</keyword>
<dbReference type="GO" id="GO:0008270">
    <property type="term" value="F:zinc ion binding"/>
    <property type="evidence" value="ECO:0007669"/>
    <property type="project" value="InterPro"/>
</dbReference>
<comment type="caution">
    <text evidence="13">The sequence shown here is derived from an EMBL/GenBank/DDBJ whole genome shotgun (WGS) entry which is preliminary data.</text>
</comment>
<proteinExistence type="inferred from homology"/>
<dbReference type="GO" id="GO:0005829">
    <property type="term" value="C:cytosol"/>
    <property type="evidence" value="ECO:0007669"/>
    <property type="project" value="TreeGrafter"/>
</dbReference>
<dbReference type="SUPFAM" id="SSF48371">
    <property type="entry name" value="ARM repeat"/>
    <property type="match status" value="1"/>
</dbReference>
<evidence type="ECO:0000256" key="5">
    <source>
        <dbReference type="ARBA" id="ARBA00022723"/>
    </source>
</evidence>
<evidence type="ECO:0000313" key="14">
    <source>
        <dbReference type="Proteomes" id="UP000444721"/>
    </source>
</evidence>
<dbReference type="Gene3D" id="2.60.40.1730">
    <property type="entry name" value="tricorn interacting facor f3 domain"/>
    <property type="match status" value="1"/>
</dbReference>
<feature type="domain" description="Peptidase M1 leukotriene A4 hydrolase/aminopeptidase C-terminal" evidence="12">
    <location>
        <begin position="507"/>
        <end position="646"/>
    </location>
</feature>
<dbReference type="VEuPathDB" id="AmoebaDB:FDP41_005594"/>
<dbReference type="SUPFAM" id="SSF63737">
    <property type="entry name" value="Leukotriene A4 hydrolase N-terminal domain"/>
    <property type="match status" value="1"/>
</dbReference>
<keyword evidence="8" id="KW-0482">Metalloprotease</keyword>
<dbReference type="FunFam" id="1.25.40.320:FF:000001">
    <property type="entry name" value="Leukotriene A(4) hydrolase"/>
    <property type="match status" value="1"/>
</dbReference>
<evidence type="ECO:0000256" key="8">
    <source>
        <dbReference type="ARBA" id="ARBA00023049"/>
    </source>
</evidence>
<dbReference type="GO" id="GO:0006508">
    <property type="term" value="P:proteolysis"/>
    <property type="evidence" value="ECO:0007669"/>
    <property type="project" value="UniProtKB-KW"/>
</dbReference>
<protein>
    <recommendedName>
        <fullName evidence="12">Peptidase M1 leukotriene A4 hydrolase/aminopeptidase C-terminal domain-containing protein</fullName>
    </recommendedName>
</protein>
<dbReference type="Pfam" id="PF01433">
    <property type="entry name" value="Peptidase_M1"/>
    <property type="match status" value="1"/>
</dbReference>
<dbReference type="InterPro" id="IPR016024">
    <property type="entry name" value="ARM-type_fold"/>
</dbReference>
<dbReference type="Gene3D" id="1.25.40.320">
    <property type="entry name" value="Peptidase M1, leukotriene A4 hydrolase/aminopeptidase C-terminal domain"/>
    <property type="match status" value="1"/>
</dbReference>
<dbReference type="PANTHER" id="PTHR45726:SF3">
    <property type="entry name" value="LEUKOTRIENE A-4 HYDROLASE"/>
    <property type="match status" value="1"/>
</dbReference>
<feature type="binding site" evidence="10">
    <location>
        <begin position="308"/>
        <end position="313"/>
    </location>
    <ligand>
        <name>a peptide</name>
        <dbReference type="ChEBI" id="CHEBI:60466"/>
    </ligand>
</feature>
<dbReference type="InterPro" id="IPR049980">
    <property type="entry name" value="LTA4H_cat"/>
</dbReference>
<keyword evidence="6" id="KW-0378">Hydrolase</keyword>
<name>A0A6A5BNS5_NAEFO</name>
<dbReference type="AlphaFoldDB" id="A0A6A5BNS5"/>
<dbReference type="PANTHER" id="PTHR45726">
    <property type="entry name" value="LEUKOTRIENE A-4 HYDROLASE"/>
    <property type="match status" value="1"/>
</dbReference>